<dbReference type="SUPFAM" id="SSF81296">
    <property type="entry name" value="E set domains"/>
    <property type="match status" value="1"/>
</dbReference>
<dbReference type="InterPro" id="IPR014756">
    <property type="entry name" value="Ig_E-set"/>
</dbReference>
<dbReference type="Gene3D" id="3.90.420.10">
    <property type="entry name" value="Oxidoreductase, molybdopterin-binding domain"/>
    <property type="match status" value="1"/>
</dbReference>
<dbReference type="CDD" id="cd02110">
    <property type="entry name" value="SO_family_Moco_dimer"/>
    <property type="match status" value="1"/>
</dbReference>
<dbReference type="PRINTS" id="PR00407">
    <property type="entry name" value="EUMOPTERIN"/>
</dbReference>
<dbReference type="InterPro" id="IPR008335">
    <property type="entry name" value="Mopterin_OxRdtase_euk"/>
</dbReference>
<comment type="caution">
    <text evidence="2">The sequence shown here is derived from an EMBL/GenBank/DDBJ whole genome shotgun (WGS) entry which is preliminary data.</text>
</comment>
<dbReference type="SUPFAM" id="SSF56524">
    <property type="entry name" value="Oxidoreductase molybdopterin-binding domain"/>
    <property type="match status" value="1"/>
</dbReference>
<dbReference type="Gene3D" id="2.60.40.650">
    <property type="match status" value="1"/>
</dbReference>
<feature type="domain" description="Oxidoreductase molybdopterin-binding" evidence="1">
    <location>
        <begin position="78"/>
        <end position="246"/>
    </location>
</feature>
<proteinExistence type="predicted"/>
<organism evidence="2 3">
    <name type="scientific">Neoroseomonas terrae</name>
    <dbReference type="NCBI Taxonomy" id="424799"/>
    <lineage>
        <taxon>Bacteria</taxon>
        <taxon>Pseudomonadati</taxon>
        <taxon>Pseudomonadota</taxon>
        <taxon>Alphaproteobacteria</taxon>
        <taxon>Acetobacterales</taxon>
        <taxon>Acetobacteraceae</taxon>
        <taxon>Neoroseomonas</taxon>
    </lineage>
</organism>
<protein>
    <submittedName>
        <fullName evidence="2">Sulfite oxidase</fullName>
    </submittedName>
</protein>
<evidence type="ECO:0000259" key="1">
    <source>
        <dbReference type="Pfam" id="PF00174"/>
    </source>
</evidence>
<evidence type="ECO:0000313" key="3">
    <source>
        <dbReference type="Proteomes" id="UP000698752"/>
    </source>
</evidence>
<dbReference type="Proteomes" id="UP000698752">
    <property type="component" value="Unassembled WGS sequence"/>
</dbReference>
<dbReference type="InterPro" id="IPR036374">
    <property type="entry name" value="OxRdtase_Mopterin-bd_sf"/>
</dbReference>
<keyword evidence="3" id="KW-1185">Reference proteome</keyword>
<gene>
    <name evidence="2" type="ORF">GXW78_26535</name>
</gene>
<dbReference type="PANTHER" id="PTHR19372">
    <property type="entry name" value="SULFITE REDUCTASE"/>
    <property type="match status" value="1"/>
</dbReference>
<name>A0ABS5EQB6_9PROT</name>
<dbReference type="InterPro" id="IPR000572">
    <property type="entry name" value="OxRdtase_Mopterin-bd_dom"/>
</dbReference>
<evidence type="ECO:0000313" key="2">
    <source>
        <dbReference type="EMBL" id="MBR0653238.1"/>
    </source>
</evidence>
<sequence>MRHSHRRDLVIGSAAAGLFLLAHGDGMAQAQEGARVIPWTDQPPPVPPPLASVARNLTSWENLDSWITPTDRFFEVGHYGWPEIDPASWQLAIEGHVDAPDRLSLAELKARPRQEVTFTLECSGNHGLPFLVSAIGNARWAGTSLAEVLRQAGIRDGAKEVVFFGADRSEEVLRAGTPIELRFETNFARSMSVEDAMNPANMLCYEMNGQTLPSAHGAPVRLVAPGWYGIANVKWLQRIVVSETRFLNRFMARDYVTVRERRQGDQTMISETSVGPQLLKSAPARVLSAAGSHRIEGMAWGPTPIAAVEVRIDDGPWMRAALVGEDGGAFAWRFWRLDWQAQPGEHRITSRAIDTEGHVQPAMDDPVIAGKRTYWESNGQVTRAVRIG</sequence>
<accession>A0ABS5EQB6</accession>
<dbReference type="PANTHER" id="PTHR19372:SF7">
    <property type="entry name" value="SULFITE OXIDASE, MITOCHONDRIAL"/>
    <property type="match status" value="1"/>
</dbReference>
<reference evidence="3" key="1">
    <citation type="journal article" date="2021" name="Syst. Appl. Microbiol.">
        <title>Roseomonas hellenica sp. nov., isolated from roots of wild-growing Alkanna tinctoria.</title>
        <authorList>
            <person name="Rat A."/>
            <person name="Naranjo H.D."/>
            <person name="Lebbe L."/>
            <person name="Cnockaert M."/>
            <person name="Krigas N."/>
            <person name="Grigoriadou K."/>
            <person name="Maloupa E."/>
            <person name="Willems A."/>
        </authorList>
    </citation>
    <scope>NUCLEOTIDE SEQUENCE [LARGE SCALE GENOMIC DNA]</scope>
    <source>
        <strain evidence="3">LMG 31159</strain>
    </source>
</reference>
<dbReference type="EMBL" id="JAAEDI010000043">
    <property type="protein sequence ID" value="MBR0653238.1"/>
    <property type="molecule type" value="Genomic_DNA"/>
</dbReference>
<dbReference type="Pfam" id="PF00174">
    <property type="entry name" value="Oxidored_molyb"/>
    <property type="match status" value="1"/>
</dbReference>